<dbReference type="AlphaFoldDB" id="A0A0H3CG97"/>
<dbReference type="PATRIC" id="fig|716541.4.peg.1605"/>
<dbReference type="EMBL" id="CP001918">
    <property type="protein sequence ID" value="ADF60919.1"/>
    <property type="molecule type" value="Genomic_DNA"/>
</dbReference>
<dbReference type="SUPFAM" id="SSF53448">
    <property type="entry name" value="Nucleotide-diphospho-sugar transferases"/>
    <property type="match status" value="1"/>
</dbReference>
<dbReference type="RefSeq" id="WP_013096010.1">
    <property type="nucleotide sequence ID" value="NC_014121.1"/>
</dbReference>
<proteinExistence type="predicted"/>
<sequence length="472" mass="53377">MNKFERTRSLHQFYRDEFSRLIFLPETDALPAHIVTEILHYKNSDIVTLEPQIMEAMTDLDADKELAVKRMLCAIAAANAAFDFKNEGKPTPFSKEMSDTITGWVVEALQHDNSINLLVAGIQVFFRINEIDAALFLISNYYAAVSPSPTVMKILLLVCLMEDDFNQMQTLIQQLTANPEHIGEDALTMLMIVTGIHKLGGCPESFIDFSALKMPDYEPDFSHYEWLLPAEENGKTTVLVACDKRYYFDHALTLLGSVYHTNGDGLNVHLHLYNPDDETKAHVNALHQRFPGMVISATAETITPVFGINVWYASRRFVFLSYALSVFTSPIMVLDADCLVRKNWSDIEPHLPKSEIVLSYSNGAPPWEQVPAGFVYTVPGTLSRKYLSLVATFIDWNLRRGNAEWFLDQVALSVSLDALPAIEQMAIHREPLEKLIDIRYTDDTFSWTVTTQKSGGEAYQNYKAAMQQTYFG</sequence>
<gene>
    <name evidence="1" type="ordered locus">ECL_01358</name>
</gene>
<name>A0A0H3CG97_ENTCC</name>
<dbReference type="Proteomes" id="UP000002363">
    <property type="component" value="Chromosome"/>
</dbReference>
<evidence type="ECO:0000313" key="2">
    <source>
        <dbReference type="Proteomes" id="UP000002363"/>
    </source>
</evidence>
<dbReference type="eggNOG" id="ENOG502Z8TK">
    <property type="taxonomic scope" value="Bacteria"/>
</dbReference>
<dbReference type="KEGG" id="enc:ECL_01358"/>
<accession>A0A0H3CG97</accession>
<keyword evidence="2" id="KW-1185">Reference proteome</keyword>
<dbReference type="HOGENOM" id="CLU_578401_0_0_6"/>
<dbReference type="InterPro" id="IPR029044">
    <property type="entry name" value="Nucleotide-diphossugar_trans"/>
</dbReference>
<dbReference type="OrthoDB" id="5614199at2"/>
<protein>
    <submittedName>
        <fullName evidence="1">Uncharacterized protein</fullName>
    </submittedName>
</protein>
<reference evidence="1 2" key="1">
    <citation type="journal article" date="2010" name="J. Bacteriol.">
        <title>Complete genome sequence of Enterobacter cloacae subsp. cloacae type strain ATCC 13047.</title>
        <authorList>
            <person name="Ren Y."/>
            <person name="Ren Y."/>
            <person name="Zhou Z."/>
            <person name="Guo X."/>
            <person name="Li Y."/>
            <person name="Feng L."/>
            <person name="Wang L."/>
        </authorList>
    </citation>
    <scope>NUCLEOTIDE SEQUENCE [LARGE SCALE GENOMIC DNA]</scope>
    <source>
        <strain evidence="2">ATCC 13047 / DSM 30054 / NBRC 13535 / NCTC 10005 / WDCM 00083 / NCDC 279-56</strain>
    </source>
</reference>
<organism evidence="1 2">
    <name type="scientific">Enterobacter cloacae subsp. cloacae (strain ATCC 13047 / DSM 30054 / NBRC 13535 / NCTC 10005 / WDCM 00083 / NCDC 279-56)</name>
    <dbReference type="NCBI Taxonomy" id="716541"/>
    <lineage>
        <taxon>Bacteria</taxon>
        <taxon>Pseudomonadati</taxon>
        <taxon>Pseudomonadota</taxon>
        <taxon>Gammaproteobacteria</taxon>
        <taxon>Enterobacterales</taxon>
        <taxon>Enterobacteriaceae</taxon>
        <taxon>Enterobacter</taxon>
        <taxon>Enterobacter cloacae complex</taxon>
    </lineage>
</organism>
<evidence type="ECO:0000313" key="1">
    <source>
        <dbReference type="EMBL" id="ADF60919.1"/>
    </source>
</evidence>
<dbReference type="EnsemblBacteria" id="ADF60919">
    <property type="protein sequence ID" value="ADF60919"/>
    <property type="gene ID" value="ECL_01358"/>
</dbReference>
<dbReference type="STRING" id="716541.ECL_01358"/>